<keyword evidence="3" id="KW-1185">Reference proteome</keyword>
<comment type="caution">
    <text evidence="2">The sequence shown here is derived from an EMBL/GenBank/DDBJ whole genome shotgun (WGS) entry which is preliminary data.</text>
</comment>
<keyword evidence="1" id="KW-0175">Coiled coil</keyword>
<proteinExistence type="predicted"/>
<evidence type="ECO:0000313" key="2">
    <source>
        <dbReference type="EMBL" id="MSS77480.1"/>
    </source>
</evidence>
<name>A0A6N7VDE5_9FIRM</name>
<dbReference type="EMBL" id="VULQ01000003">
    <property type="protein sequence ID" value="MSS77480.1"/>
    <property type="molecule type" value="Genomic_DNA"/>
</dbReference>
<evidence type="ECO:0000256" key="1">
    <source>
        <dbReference type="SAM" id="Coils"/>
    </source>
</evidence>
<evidence type="ECO:0000313" key="3">
    <source>
        <dbReference type="Proteomes" id="UP000441925"/>
    </source>
</evidence>
<accession>A0A6N7VDE5</accession>
<dbReference type="AlphaFoldDB" id="A0A6N7VDE5"/>
<dbReference type="RefSeq" id="WP_154539657.1">
    <property type="nucleotide sequence ID" value="NZ_JAXDSU010000095.1"/>
</dbReference>
<protein>
    <submittedName>
        <fullName evidence="2">DUF1490 family protein</fullName>
    </submittedName>
</protein>
<sequence>MNIKINKKILSAGIGVVAGALGAKALSSKAAKKAAVATVRQGLKAKSSIDKTVENIKMTTDDIVAEAKVKNEIEERIEAEKKEDLDIEKVAKEDEAKEEVEKEIKEEKED</sequence>
<feature type="coiled-coil region" evidence="1">
    <location>
        <begin position="63"/>
        <end position="110"/>
    </location>
</feature>
<organism evidence="2 3">
    <name type="scientific">Anaerococcus porci</name>
    <dbReference type="NCBI Taxonomy" id="2652269"/>
    <lineage>
        <taxon>Bacteria</taxon>
        <taxon>Bacillati</taxon>
        <taxon>Bacillota</taxon>
        <taxon>Tissierellia</taxon>
        <taxon>Tissierellales</taxon>
        <taxon>Peptoniphilaceae</taxon>
        <taxon>Anaerococcus</taxon>
    </lineage>
</organism>
<dbReference type="Pfam" id="PF19605">
    <property type="entry name" value="DUF6110"/>
    <property type="match status" value="1"/>
</dbReference>
<gene>
    <name evidence="2" type="ORF">FYJ26_03510</name>
</gene>
<dbReference type="InterPro" id="IPR046092">
    <property type="entry name" value="DUF6110"/>
</dbReference>
<dbReference type="Proteomes" id="UP000441925">
    <property type="component" value="Unassembled WGS sequence"/>
</dbReference>
<reference evidence="2 3" key="1">
    <citation type="submission" date="2019-08" db="EMBL/GenBank/DDBJ databases">
        <title>In-depth cultivation of the pig gut microbiome towards novel bacterial diversity and tailored functional studies.</title>
        <authorList>
            <person name="Wylensek D."/>
            <person name="Hitch T.C.A."/>
            <person name="Clavel T."/>
        </authorList>
    </citation>
    <scope>NUCLEOTIDE SEQUENCE [LARGE SCALE GENOMIC DNA]</scope>
    <source>
        <strain evidence="2 3">WCA-380-WT-2B</strain>
    </source>
</reference>